<reference evidence="2" key="1">
    <citation type="journal article" date="2024" name="Int. J. Syst. Evol. Microbiol.">
        <title>Methylomarinovum tepidoasis sp. nov., a moderately thermophilic methanotroph of the family Methylothermaceae isolated from a deep-sea hydrothermal field.</title>
        <authorList>
            <person name="Hirayama H."/>
            <person name="Takaki Y."/>
            <person name="Abe M."/>
            <person name="Miyazaki M."/>
            <person name="Uematsu K."/>
            <person name="Matsui Y."/>
            <person name="Takai K."/>
        </authorList>
    </citation>
    <scope>NUCLEOTIDE SEQUENCE [LARGE SCALE GENOMIC DNA]</scope>
    <source>
        <strain evidence="2">IT-9</strain>
    </source>
</reference>
<dbReference type="PANTHER" id="PTHR42240">
    <property type="entry name" value="DUF211 DOMAIN-CONTAINING PROTEIN"/>
    <property type="match status" value="1"/>
</dbReference>
<gene>
    <name evidence="1" type="ORF">MIT9_P2621</name>
</gene>
<name>A0AAU9CJ26_9GAMM</name>
<keyword evidence="2" id="KW-1185">Reference proteome</keyword>
<dbReference type="InterPro" id="IPR023129">
    <property type="entry name" value="MTH889-like_dom_sf"/>
</dbReference>
<accession>A0AAU9CJ26</accession>
<dbReference type="Pfam" id="PF02680">
    <property type="entry name" value="DUF211"/>
    <property type="match status" value="1"/>
</dbReference>
<evidence type="ECO:0000313" key="1">
    <source>
        <dbReference type="EMBL" id="BCX83030.1"/>
    </source>
</evidence>
<dbReference type="KEGG" id="mcau:MIT9_P2621"/>
<sequence length="93" mass="10632">MTITTRLVLDILKPHRPNALDFVRQILLRNDIHRVRLNLAEMDEKTETVLLHLEGTDIDYEDLVETIARMGGVVHSIDEVEVREAADARSEAD</sequence>
<proteinExistence type="predicted"/>
<evidence type="ECO:0000313" key="2">
    <source>
        <dbReference type="Proteomes" id="UP001321825"/>
    </source>
</evidence>
<dbReference type="PANTHER" id="PTHR42240:SF1">
    <property type="entry name" value="DUF211 DOMAIN-CONTAINING PROTEIN"/>
    <property type="match status" value="1"/>
</dbReference>
<evidence type="ECO:0008006" key="3">
    <source>
        <dbReference type="Google" id="ProtNLM"/>
    </source>
</evidence>
<dbReference type="Gene3D" id="3.30.70.1340">
    <property type="entry name" value="MTH889-like domain"/>
    <property type="match status" value="1"/>
</dbReference>
<protein>
    <recommendedName>
        <fullName evidence="3">DUF211 domain-containing protein</fullName>
    </recommendedName>
</protein>
<dbReference type="InterPro" id="IPR003831">
    <property type="entry name" value="DUF211"/>
</dbReference>
<dbReference type="SUPFAM" id="SSF160363">
    <property type="entry name" value="MTH889-like"/>
    <property type="match status" value="1"/>
</dbReference>
<dbReference type="EMBL" id="AP024714">
    <property type="protein sequence ID" value="BCX83030.1"/>
    <property type="molecule type" value="Genomic_DNA"/>
</dbReference>
<dbReference type="RefSeq" id="WP_317705405.1">
    <property type="nucleotide sequence ID" value="NZ_AP024714.1"/>
</dbReference>
<dbReference type="AlphaFoldDB" id="A0AAU9CJ26"/>
<dbReference type="Proteomes" id="UP001321825">
    <property type="component" value="Chromosome"/>
</dbReference>
<organism evidence="1 2">
    <name type="scientific">Methylomarinovum caldicuralii</name>
    <dbReference type="NCBI Taxonomy" id="438856"/>
    <lineage>
        <taxon>Bacteria</taxon>
        <taxon>Pseudomonadati</taxon>
        <taxon>Pseudomonadota</taxon>
        <taxon>Gammaproteobacteria</taxon>
        <taxon>Methylococcales</taxon>
        <taxon>Methylothermaceae</taxon>
        <taxon>Methylomarinovum</taxon>
    </lineage>
</organism>